<dbReference type="RefSeq" id="WP_246511119.1">
    <property type="nucleotide sequence ID" value="NZ_JACHJR010000001.1"/>
</dbReference>
<gene>
    <name evidence="1" type="ORF">F4556_005901</name>
</gene>
<comment type="caution">
    <text evidence="1">The sequence shown here is derived from an EMBL/GenBank/DDBJ whole genome shotgun (WGS) entry which is preliminary data.</text>
</comment>
<organism evidence="1 2">
    <name type="scientific">Kitasatospora gansuensis</name>
    <dbReference type="NCBI Taxonomy" id="258050"/>
    <lineage>
        <taxon>Bacteria</taxon>
        <taxon>Bacillati</taxon>
        <taxon>Actinomycetota</taxon>
        <taxon>Actinomycetes</taxon>
        <taxon>Kitasatosporales</taxon>
        <taxon>Streptomycetaceae</taxon>
        <taxon>Kitasatospora</taxon>
    </lineage>
</organism>
<accession>A0A7W7SJC7</accession>
<dbReference type="EMBL" id="JACHJR010000001">
    <property type="protein sequence ID" value="MBB4950366.1"/>
    <property type="molecule type" value="Genomic_DNA"/>
</dbReference>
<keyword evidence="2" id="KW-1185">Reference proteome</keyword>
<name>A0A7W7SJC7_9ACTN</name>
<evidence type="ECO:0000313" key="2">
    <source>
        <dbReference type="Proteomes" id="UP000573327"/>
    </source>
</evidence>
<dbReference type="AlphaFoldDB" id="A0A7W7SJC7"/>
<dbReference type="Proteomes" id="UP000573327">
    <property type="component" value="Unassembled WGS sequence"/>
</dbReference>
<reference evidence="1 2" key="1">
    <citation type="submission" date="2020-08" db="EMBL/GenBank/DDBJ databases">
        <title>Sequencing the genomes of 1000 actinobacteria strains.</title>
        <authorList>
            <person name="Klenk H.-P."/>
        </authorList>
    </citation>
    <scope>NUCLEOTIDE SEQUENCE [LARGE SCALE GENOMIC DNA]</scope>
    <source>
        <strain evidence="1 2">DSM 44786</strain>
    </source>
</reference>
<evidence type="ECO:0000313" key="1">
    <source>
        <dbReference type="EMBL" id="MBB4950366.1"/>
    </source>
</evidence>
<protein>
    <submittedName>
        <fullName evidence="1">Uncharacterized protein</fullName>
    </submittedName>
</protein>
<proteinExistence type="predicted"/>
<sequence length="179" mass="19544">MGIYLVSTDPADWSDEEALRPTAVALDAELARLGLAPFAFAPSDHGFEEKLHRPMAGFDLLCRSLTADQSPLDWDVLLPAALPETLVLPVPSAYSDTTTVRAALPVLHGLRALAAAIELPVEHLPHAGEGLALGHWFDSPEVHRHPGRWRADPDTAYYTALYLRAAEHAHRTGCPMHYS</sequence>